<organism evidence="3 4">
    <name type="scientific">Meloidogyne incognita</name>
    <name type="common">Southern root-knot nematode worm</name>
    <name type="synonym">Oxyuris incognita</name>
    <dbReference type="NCBI Taxonomy" id="6306"/>
    <lineage>
        <taxon>Eukaryota</taxon>
        <taxon>Metazoa</taxon>
        <taxon>Ecdysozoa</taxon>
        <taxon>Nematoda</taxon>
        <taxon>Chromadorea</taxon>
        <taxon>Rhabditida</taxon>
        <taxon>Tylenchina</taxon>
        <taxon>Tylenchomorpha</taxon>
        <taxon>Tylenchoidea</taxon>
        <taxon>Meloidogynidae</taxon>
        <taxon>Meloidogyninae</taxon>
        <taxon>Meloidogyne</taxon>
        <taxon>Meloidogyne incognita group</taxon>
    </lineage>
</organism>
<evidence type="ECO:0000313" key="4">
    <source>
        <dbReference type="WBParaSite" id="Minc3s03324g33523"/>
    </source>
</evidence>
<feature type="region of interest" description="Disordered" evidence="1">
    <location>
        <begin position="28"/>
        <end position="70"/>
    </location>
</feature>
<reference evidence="4" key="1">
    <citation type="submission" date="2022-11" db="UniProtKB">
        <authorList>
            <consortium name="WormBaseParasite"/>
        </authorList>
    </citation>
    <scope>IDENTIFICATION</scope>
</reference>
<accession>A0A914N739</accession>
<evidence type="ECO:0000313" key="3">
    <source>
        <dbReference type="Proteomes" id="UP000887563"/>
    </source>
</evidence>
<dbReference type="WBParaSite" id="Minc3s03324g33523">
    <property type="protein sequence ID" value="Minc3s03324g33523"/>
    <property type="gene ID" value="Minc3s03324g33523"/>
</dbReference>
<dbReference type="Proteomes" id="UP000887563">
    <property type="component" value="Unplaced"/>
</dbReference>
<name>A0A914N739_MELIC</name>
<keyword evidence="2" id="KW-0732">Signal</keyword>
<protein>
    <submittedName>
        <fullName evidence="4">Candidate secreted effector</fullName>
    </submittedName>
</protein>
<feature type="chain" id="PRO_5037640975" evidence="2">
    <location>
        <begin position="19"/>
        <end position="82"/>
    </location>
</feature>
<proteinExistence type="predicted"/>
<evidence type="ECO:0000256" key="1">
    <source>
        <dbReference type="SAM" id="MobiDB-lite"/>
    </source>
</evidence>
<evidence type="ECO:0000256" key="2">
    <source>
        <dbReference type="SAM" id="SignalP"/>
    </source>
</evidence>
<feature type="signal peptide" evidence="2">
    <location>
        <begin position="1"/>
        <end position="18"/>
    </location>
</feature>
<dbReference type="AlphaFoldDB" id="A0A914N739"/>
<keyword evidence="3" id="KW-1185">Reference proteome</keyword>
<sequence length="82" mass="9453">MLLIVFGLIFVLAGFVKSSEVESLPLETESAPISHPLTSSELEHERQNAKGSKHKLRYYAPRNSDKNRKGRSPFYYWDCYDC</sequence>